<evidence type="ECO:0000256" key="5">
    <source>
        <dbReference type="ARBA" id="ARBA00022723"/>
    </source>
</evidence>
<gene>
    <name evidence="9" type="ORF">JKP34_06600</name>
</gene>
<reference evidence="9" key="1">
    <citation type="submission" date="2021-01" db="EMBL/GenBank/DDBJ databases">
        <title>Marivirga sp. nov., isolated from intertidal surface sediments.</title>
        <authorList>
            <person name="Zhang M."/>
        </authorList>
    </citation>
    <scope>NUCLEOTIDE SEQUENCE</scope>
    <source>
        <strain evidence="9">SM1354</strain>
    </source>
</reference>
<dbReference type="GO" id="GO:0005829">
    <property type="term" value="C:cytosol"/>
    <property type="evidence" value="ECO:0007669"/>
    <property type="project" value="TreeGrafter"/>
</dbReference>
<dbReference type="GO" id="GO:0006508">
    <property type="term" value="P:proteolysis"/>
    <property type="evidence" value="ECO:0007669"/>
    <property type="project" value="TreeGrafter"/>
</dbReference>
<dbReference type="SMART" id="SM01011">
    <property type="entry name" value="AMP_N"/>
    <property type="match status" value="1"/>
</dbReference>
<dbReference type="PANTHER" id="PTHR43226:SF4">
    <property type="entry name" value="XAA-PRO AMINOPEPTIDASE 3"/>
    <property type="match status" value="1"/>
</dbReference>
<evidence type="ECO:0000259" key="8">
    <source>
        <dbReference type="SMART" id="SM01011"/>
    </source>
</evidence>
<keyword evidence="9" id="KW-0645">Protease</keyword>
<dbReference type="InterPro" id="IPR029149">
    <property type="entry name" value="Creatin/AminoP/Spt16_N"/>
</dbReference>
<comment type="cofactor">
    <cofactor evidence="2">
        <name>Mn(2+)</name>
        <dbReference type="ChEBI" id="CHEBI:29035"/>
    </cofactor>
</comment>
<keyword evidence="10" id="KW-1185">Reference proteome</keyword>
<sequence length="461" mass="51292">MFRSETYKNRRAQLSKDVNEGIILLLGNTESSMNFADNHYHFVQDSSFRYFFGLINPDIAGIIDCDSGEEMLFGDDLTIDQIVWTGFQPTMKELAEQVGIDKTAPFAKLAELVQKALADGRTVHYLPPYRATQRITLSNLTNQAVSKVDEGASVKLIKAIVKQRNIKTTEEIEELEKAVDITAQMHIAAMQHTRPGMKEYEVGAIVQNTAKMHGAELSFPMIITKDGQTLHNHYQGNTLKSGDLLLCDSGAQAVSGYCGDMTRTFPVDKKFTSRQAELYQIALDAHEAAIKELAPGKRFKDIHLLAGKTIFEGLKAVGLTKGDTESAVAAGAHTMFMQTGLGHMMGMDVHDMENLGEPYVGYTDELKKSTEFGLKSLRLGKALEAGNVITVEPGIYIIPQLIDLWKSEKKYEEFINYDELEKYKDFGGIRIEEDFVITDEGAKMLGRQVPKTIADVENTRA</sequence>
<comment type="caution">
    <text evidence="9">The sequence shown here is derived from an EMBL/GenBank/DDBJ whole genome shotgun (WGS) entry which is preliminary data.</text>
</comment>
<dbReference type="PANTHER" id="PTHR43226">
    <property type="entry name" value="XAA-PRO AMINOPEPTIDASE 3"/>
    <property type="match status" value="1"/>
</dbReference>
<name>A0A937DGL6_9BACT</name>
<dbReference type="GO" id="GO:0070006">
    <property type="term" value="F:metalloaminopeptidase activity"/>
    <property type="evidence" value="ECO:0007669"/>
    <property type="project" value="InterPro"/>
</dbReference>
<evidence type="ECO:0000256" key="3">
    <source>
        <dbReference type="ARBA" id="ARBA00008766"/>
    </source>
</evidence>
<keyword evidence="6" id="KW-0378">Hydrolase</keyword>
<dbReference type="Pfam" id="PF05195">
    <property type="entry name" value="AMP_N"/>
    <property type="match status" value="1"/>
</dbReference>
<accession>A0A937DGL6</accession>
<evidence type="ECO:0000256" key="7">
    <source>
        <dbReference type="ARBA" id="ARBA00023211"/>
    </source>
</evidence>
<dbReference type="RefSeq" id="WP_201918932.1">
    <property type="nucleotide sequence ID" value="NZ_JAERQG010000001.1"/>
</dbReference>
<comment type="similarity">
    <text evidence="3">Belongs to the peptidase M24B family.</text>
</comment>
<dbReference type="Gene3D" id="3.90.230.10">
    <property type="entry name" value="Creatinase/methionine aminopeptidase superfamily"/>
    <property type="match status" value="1"/>
</dbReference>
<evidence type="ECO:0000313" key="10">
    <source>
        <dbReference type="Proteomes" id="UP000642920"/>
    </source>
</evidence>
<dbReference type="InterPro" id="IPR036005">
    <property type="entry name" value="Creatinase/aminopeptidase-like"/>
</dbReference>
<evidence type="ECO:0000256" key="2">
    <source>
        <dbReference type="ARBA" id="ARBA00001936"/>
    </source>
</evidence>
<comment type="catalytic activity">
    <reaction evidence="1">
        <text>Release of any N-terminal amino acid, including proline, that is linked to proline, even from a dipeptide or tripeptide.</text>
        <dbReference type="EC" id="3.4.11.9"/>
    </reaction>
</comment>
<keyword evidence="5" id="KW-0479">Metal-binding</keyword>
<keyword evidence="7" id="KW-0464">Manganese</keyword>
<dbReference type="Proteomes" id="UP000642920">
    <property type="component" value="Unassembled WGS sequence"/>
</dbReference>
<protein>
    <recommendedName>
        <fullName evidence="4">Xaa-Pro aminopeptidase</fullName>
        <ecNumber evidence="4">3.4.11.9</ecNumber>
    </recommendedName>
</protein>
<proteinExistence type="inferred from homology"/>
<dbReference type="CDD" id="cd01087">
    <property type="entry name" value="Prolidase"/>
    <property type="match status" value="1"/>
</dbReference>
<dbReference type="GO" id="GO:0030145">
    <property type="term" value="F:manganese ion binding"/>
    <property type="evidence" value="ECO:0007669"/>
    <property type="project" value="InterPro"/>
</dbReference>
<dbReference type="SUPFAM" id="SSF55920">
    <property type="entry name" value="Creatinase/aminopeptidase"/>
    <property type="match status" value="1"/>
</dbReference>
<evidence type="ECO:0000313" key="9">
    <source>
        <dbReference type="EMBL" id="MBL0764913.1"/>
    </source>
</evidence>
<dbReference type="InterPro" id="IPR000994">
    <property type="entry name" value="Pept_M24"/>
</dbReference>
<feature type="domain" description="Aminopeptidase P N-terminal" evidence="8">
    <location>
        <begin position="2"/>
        <end position="134"/>
    </location>
</feature>
<dbReference type="Pfam" id="PF00557">
    <property type="entry name" value="Peptidase_M24"/>
    <property type="match status" value="1"/>
</dbReference>
<keyword evidence="9" id="KW-0031">Aminopeptidase</keyword>
<evidence type="ECO:0000256" key="4">
    <source>
        <dbReference type="ARBA" id="ARBA00012574"/>
    </source>
</evidence>
<dbReference type="InterPro" id="IPR052433">
    <property type="entry name" value="X-Pro_dipept-like"/>
</dbReference>
<dbReference type="Gene3D" id="3.40.350.10">
    <property type="entry name" value="Creatinase/prolidase N-terminal domain"/>
    <property type="match status" value="1"/>
</dbReference>
<dbReference type="AlphaFoldDB" id="A0A937DGL6"/>
<dbReference type="InterPro" id="IPR007865">
    <property type="entry name" value="Aminopep_P_N"/>
</dbReference>
<dbReference type="SUPFAM" id="SSF53092">
    <property type="entry name" value="Creatinase/prolidase N-terminal domain"/>
    <property type="match status" value="1"/>
</dbReference>
<organism evidence="9 10">
    <name type="scientific">Marivirga atlantica</name>
    <dbReference type="NCBI Taxonomy" id="1548457"/>
    <lineage>
        <taxon>Bacteria</taxon>
        <taxon>Pseudomonadati</taxon>
        <taxon>Bacteroidota</taxon>
        <taxon>Cytophagia</taxon>
        <taxon>Cytophagales</taxon>
        <taxon>Marivirgaceae</taxon>
        <taxon>Marivirga</taxon>
    </lineage>
</organism>
<dbReference type="EMBL" id="JAERQG010000001">
    <property type="protein sequence ID" value="MBL0764913.1"/>
    <property type="molecule type" value="Genomic_DNA"/>
</dbReference>
<dbReference type="EC" id="3.4.11.9" evidence="4"/>
<evidence type="ECO:0000256" key="6">
    <source>
        <dbReference type="ARBA" id="ARBA00022801"/>
    </source>
</evidence>
<evidence type="ECO:0000256" key="1">
    <source>
        <dbReference type="ARBA" id="ARBA00001424"/>
    </source>
</evidence>